<dbReference type="RefSeq" id="WP_133513636.1">
    <property type="nucleotide sequence ID" value="NZ_SNWX01000001.1"/>
</dbReference>
<evidence type="ECO:0000313" key="2">
    <source>
        <dbReference type="EMBL" id="TDO95202.1"/>
    </source>
</evidence>
<sequence>MINGLNSTSFYNTLNNYSLYNTTDENLFTNPYTNLQSEISNPVETGDLFSEDQSLFNITDFEAASVLEMQESLESFETSITNLEADITGLRNAVGGGSGEEIVENTENFIVSYNKTLENLRENGNYNSLEAAEDLVDKAEVYENQLNSIGIEVGSSGELSLNQEELAETLANKPTDINSVLNSETGFLDQVAEEVNDLESEAPASYLNFGSGLGLYTANDTAENMLENGLIVDLYT</sequence>
<evidence type="ECO:0000313" key="3">
    <source>
        <dbReference type="Proteomes" id="UP000295064"/>
    </source>
</evidence>
<evidence type="ECO:0008006" key="4">
    <source>
        <dbReference type="Google" id="ProtNLM"/>
    </source>
</evidence>
<keyword evidence="1" id="KW-0175">Coiled coil</keyword>
<dbReference type="Proteomes" id="UP000295064">
    <property type="component" value="Unassembled WGS sequence"/>
</dbReference>
<feature type="coiled-coil region" evidence="1">
    <location>
        <begin position="66"/>
        <end position="123"/>
    </location>
</feature>
<organism evidence="2 3">
    <name type="scientific">Halanaerobium saccharolyticum</name>
    <dbReference type="NCBI Taxonomy" id="43595"/>
    <lineage>
        <taxon>Bacteria</taxon>
        <taxon>Bacillati</taxon>
        <taxon>Bacillota</taxon>
        <taxon>Clostridia</taxon>
        <taxon>Halanaerobiales</taxon>
        <taxon>Halanaerobiaceae</taxon>
        <taxon>Halanaerobium</taxon>
    </lineage>
</organism>
<dbReference type="EMBL" id="SNWX01000001">
    <property type="protein sequence ID" value="TDO95202.1"/>
    <property type="molecule type" value="Genomic_DNA"/>
</dbReference>
<reference evidence="2 3" key="1">
    <citation type="submission" date="2019-03" db="EMBL/GenBank/DDBJ databases">
        <title>Subsurface microbial communities from deep shales in Ohio and West Virginia, USA.</title>
        <authorList>
            <person name="Wrighton K."/>
        </authorList>
    </citation>
    <scope>NUCLEOTIDE SEQUENCE [LARGE SCALE GENOMIC DNA]</scope>
    <source>
        <strain evidence="2 3">MA284_T2</strain>
    </source>
</reference>
<dbReference type="AlphaFoldDB" id="A0A4V3CFU4"/>
<comment type="caution">
    <text evidence="2">The sequence shown here is derived from an EMBL/GenBank/DDBJ whole genome shotgun (WGS) entry which is preliminary data.</text>
</comment>
<accession>A0A4V3CFU4</accession>
<proteinExistence type="predicted"/>
<name>A0A4V3CFU4_9FIRM</name>
<gene>
    <name evidence="2" type="ORF">DFR79_101203</name>
</gene>
<evidence type="ECO:0000256" key="1">
    <source>
        <dbReference type="SAM" id="Coils"/>
    </source>
</evidence>
<protein>
    <recommendedName>
        <fullName evidence="4">Flagellar hook-associated protein 2 C-terminal domain-containing protein</fullName>
    </recommendedName>
</protein>